<evidence type="ECO:0000313" key="2">
    <source>
        <dbReference type="EMBL" id="GAX20614.1"/>
    </source>
</evidence>
<dbReference type="InParanoid" id="A0A1Z5K2Y6"/>
<protein>
    <submittedName>
        <fullName evidence="2">Uncharacterized protein</fullName>
    </submittedName>
</protein>
<comment type="caution">
    <text evidence="2">The sequence shown here is derived from an EMBL/GenBank/DDBJ whole genome shotgun (WGS) entry which is preliminary data.</text>
</comment>
<evidence type="ECO:0000313" key="3">
    <source>
        <dbReference type="Proteomes" id="UP000198406"/>
    </source>
</evidence>
<proteinExistence type="predicted"/>
<sequence length="236" mass="26165">MPAPKQTIGIPRVSRNIARELRELDEAVQCAGHDESMGSQREQNVIDNLPEARLRETVRSSSSRASRKSQRSRGPSLEEAVKKTVLLAATIENNGRPVRNNKLPSPDIDFILTDLNRSATTIQAEKLPPRAVPMTPRYRTPVRSRAKTKEHTPDPSTLQAPKAMQENAAKKMPVHSLPNHNEIAKDAFGTDDWNPFDSSTCVTTWASEVKFSDSFAKSSFVADFENAFVISSQLSV</sequence>
<accession>A0A1Z5K2Y6</accession>
<dbReference type="AlphaFoldDB" id="A0A1Z5K2Y6"/>
<dbReference type="EMBL" id="BDSP01000150">
    <property type="protein sequence ID" value="GAX20614.1"/>
    <property type="molecule type" value="Genomic_DNA"/>
</dbReference>
<feature type="region of interest" description="Disordered" evidence="1">
    <location>
        <begin position="56"/>
        <end position="79"/>
    </location>
</feature>
<gene>
    <name evidence="2" type="ORF">FisN_3Hh535</name>
</gene>
<organism evidence="2 3">
    <name type="scientific">Fistulifera solaris</name>
    <name type="common">Oleaginous diatom</name>
    <dbReference type="NCBI Taxonomy" id="1519565"/>
    <lineage>
        <taxon>Eukaryota</taxon>
        <taxon>Sar</taxon>
        <taxon>Stramenopiles</taxon>
        <taxon>Ochrophyta</taxon>
        <taxon>Bacillariophyta</taxon>
        <taxon>Bacillariophyceae</taxon>
        <taxon>Bacillariophycidae</taxon>
        <taxon>Naviculales</taxon>
        <taxon>Naviculaceae</taxon>
        <taxon>Fistulifera</taxon>
    </lineage>
</organism>
<dbReference type="Proteomes" id="UP000198406">
    <property type="component" value="Unassembled WGS sequence"/>
</dbReference>
<feature type="region of interest" description="Disordered" evidence="1">
    <location>
        <begin position="132"/>
        <end position="161"/>
    </location>
</feature>
<name>A0A1Z5K2Y6_FISSO</name>
<keyword evidence="3" id="KW-1185">Reference proteome</keyword>
<evidence type="ECO:0000256" key="1">
    <source>
        <dbReference type="SAM" id="MobiDB-lite"/>
    </source>
</evidence>
<reference evidence="2 3" key="1">
    <citation type="journal article" date="2015" name="Plant Cell">
        <title>Oil accumulation by the oleaginous diatom Fistulifera solaris as revealed by the genome and transcriptome.</title>
        <authorList>
            <person name="Tanaka T."/>
            <person name="Maeda Y."/>
            <person name="Veluchamy A."/>
            <person name="Tanaka M."/>
            <person name="Abida H."/>
            <person name="Marechal E."/>
            <person name="Bowler C."/>
            <person name="Muto M."/>
            <person name="Sunaga Y."/>
            <person name="Tanaka M."/>
            <person name="Yoshino T."/>
            <person name="Taniguchi T."/>
            <person name="Fukuda Y."/>
            <person name="Nemoto M."/>
            <person name="Matsumoto M."/>
            <person name="Wong P.S."/>
            <person name="Aburatani S."/>
            <person name="Fujibuchi W."/>
        </authorList>
    </citation>
    <scope>NUCLEOTIDE SEQUENCE [LARGE SCALE GENOMIC DNA]</scope>
    <source>
        <strain evidence="2 3">JPCC DA0580</strain>
    </source>
</reference>